<reference evidence="2" key="1">
    <citation type="submission" date="2016-10" db="EMBL/GenBank/DDBJ databases">
        <authorList>
            <person name="Varghese N."/>
            <person name="Submissions S."/>
        </authorList>
    </citation>
    <scope>NUCLEOTIDE SEQUENCE [LARGE SCALE GENOMIC DNA]</scope>
    <source>
        <strain evidence="2">CGMCC 1.12333</strain>
    </source>
</reference>
<evidence type="ECO:0000313" key="1">
    <source>
        <dbReference type="EMBL" id="SFU55706.1"/>
    </source>
</evidence>
<evidence type="ECO:0008006" key="3">
    <source>
        <dbReference type="Google" id="ProtNLM"/>
    </source>
</evidence>
<name>A0A1I7H5B1_9FLAO</name>
<organism evidence="1 2">
    <name type="scientific">Pustulibacterium marinum</name>
    <dbReference type="NCBI Taxonomy" id="1224947"/>
    <lineage>
        <taxon>Bacteria</taxon>
        <taxon>Pseudomonadati</taxon>
        <taxon>Bacteroidota</taxon>
        <taxon>Flavobacteriia</taxon>
        <taxon>Flavobacteriales</taxon>
        <taxon>Flavobacteriaceae</taxon>
        <taxon>Pustulibacterium</taxon>
    </lineage>
</organism>
<evidence type="ECO:0000313" key="2">
    <source>
        <dbReference type="Proteomes" id="UP000199138"/>
    </source>
</evidence>
<protein>
    <recommendedName>
        <fullName evidence="3">Adhesin</fullName>
    </recommendedName>
</protein>
<dbReference type="EMBL" id="FPBK01000007">
    <property type="protein sequence ID" value="SFU55706.1"/>
    <property type="molecule type" value="Genomic_DNA"/>
</dbReference>
<gene>
    <name evidence="1" type="ORF">SAMN05216480_10759</name>
</gene>
<dbReference type="Proteomes" id="UP000199138">
    <property type="component" value="Unassembled WGS sequence"/>
</dbReference>
<accession>A0A1I7H5B1</accession>
<proteinExistence type="predicted"/>
<sequence length="351" mass="39735">MLAFIQISFASTPKEKNFNGKYTKEKTIKREFMVSSSALLKINNSYGNLNITSWNENKTAIEVHIKTNGNNEQKVIDKLNDINIIFDANENLVSAKTIFDENGWSWGWKNNNVNVEVNYVIKLPVNNQVDLSNDYGGIYLNKLNGKAKISCDYGKLEIGELWGSNNELNCDYTTDSHIGIFKDGNINADYSDLTIEKTKNLYLNADYTKTKIEKADKVEYNCDYGSLTVGDVMNFSGNGDYLSLRIDSVYGKVSIRSDYGSIKIRELSVKTEGVEIRSSYTGISMGYHPDFAFNFDISLDYAGLTGKEDLNFTLKDSDYTSHKYQGYYKYQNTGKTIYIRSDYGGVNLTKL</sequence>
<dbReference type="AlphaFoldDB" id="A0A1I7H5B1"/>
<dbReference type="RefSeq" id="WP_245766571.1">
    <property type="nucleotide sequence ID" value="NZ_FPBK01000007.1"/>
</dbReference>
<dbReference type="STRING" id="1224947.SAMN05216480_10759"/>
<keyword evidence="2" id="KW-1185">Reference proteome</keyword>